<name>A0A3B0VFW2_9ZZZZ</name>
<keyword evidence="3" id="KW-0597">Phosphoprotein</keyword>
<keyword evidence="7" id="KW-0472">Membrane</keyword>
<dbReference type="GO" id="GO:0004721">
    <property type="term" value="F:phosphoprotein phosphatase activity"/>
    <property type="evidence" value="ECO:0007669"/>
    <property type="project" value="TreeGrafter"/>
</dbReference>
<comment type="catalytic activity">
    <reaction evidence="1">
        <text>ATP + protein L-histidine = ADP + protein N-phospho-L-histidine.</text>
        <dbReference type="EC" id="2.7.13.3"/>
    </reaction>
</comment>
<dbReference type="InterPro" id="IPR050351">
    <property type="entry name" value="BphY/WalK/GraS-like"/>
</dbReference>
<evidence type="ECO:0000256" key="5">
    <source>
        <dbReference type="ARBA" id="ARBA00022777"/>
    </source>
</evidence>
<evidence type="ECO:0000256" key="1">
    <source>
        <dbReference type="ARBA" id="ARBA00000085"/>
    </source>
</evidence>
<dbReference type="CDD" id="cd00082">
    <property type="entry name" value="HisKA"/>
    <property type="match status" value="1"/>
</dbReference>
<dbReference type="SUPFAM" id="SSF47384">
    <property type="entry name" value="Homodimeric domain of signal transducing histidine kinase"/>
    <property type="match status" value="1"/>
</dbReference>
<dbReference type="EMBL" id="UOEU01000110">
    <property type="protein sequence ID" value="VAW30916.1"/>
    <property type="molecule type" value="Genomic_DNA"/>
</dbReference>
<dbReference type="Gene3D" id="6.10.340.10">
    <property type="match status" value="1"/>
</dbReference>
<evidence type="ECO:0000256" key="4">
    <source>
        <dbReference type="ARBA" id="ARBA00022679"/>
    </source>
</evidence>
<evidence type="ECO:0000256" key="3">
    <source>
        <dbReference type="ARBA" id="ARBA00022553"/>
    </source>
</evidence>
<proteinExistence type="predicted"/>
<dbReference type="InterPro" id="IPR036890">
    <property type="entry name" value="HATPase_C_sf"/>
</dbReference>
<dbReference type="GO" id="GO:0016036">
    <property type="term" value="P:cellular response to phosphate starvation"/>
    <property type="evidence" value="ECO:0007669"/>
    <property type="project" value="TreeGrafter"/>
</dbReference>
<evidence type="ECO:0000256" key="6">
    <source>
        <dbReference type="ARBA" id="ARBA00023012"/>
    </source>
</evidence>
<keyword evidence="7" id="KW-1133">Transmembrane helix</keyword>
<dbReference type="PRINTS" id="PR00344">
    <property type="entry name" value="BCTRLSENSOR"/>
</dbReference>
<feature type="domain" description="Histidine kinase" evidence="8">
    <location>
        <begin position="204"/>
        <end position="422"/>
    </location>
</feature>
<dbReference type="SUPFAM" id="SSF158472">
    <property type="entry name" value="HAMP domain-like"/>
    <property type="match status" value="1"/>
</dbReference>
<dbReference type="Pfam" id="PF00672">
    <property type="entry name" value="HAMP"/>
    <property type="match status" value="1"/>
</dbReference>
<protein>
    <recommendedName>
        <fullName evidence="2">histidine kinase</fullName>
        <ecNumber evidence="2">2.7.13.3</ecNumber>
    </recommendedName>
</protein>
<dbReference type="SUPFAM" id="SSF55874">
    <property type="entry name" value="ATPase domain of HSP90 chaperone/DNA topoisomerase II/histidine kinase"/>
    <property type="match status" value="1"/>
</dbReference>
<dbReference type="FunFam" id="3.30.565.10:FF:000006">
    <property type="entry name" value="Sensor histidine kinase WalK"/>
    <property type="match status" value="1"/>
</dbReference>
<feature type="transmembrane region" description="Helical" evidence="7">
    <location>
        <begin position="21"/>
        <end position="45"/>
    </location>
</feature>
<accession>A0A3B0VFW2</accession>
<dbReference type="InterPro" id="IPR004358">
    <property type="entry name" value="Sig_transdc_His_kin-like_C"/>
</dbReference>
<evidence type="ECO:0000313" key="10">
    <source>
        <dbReference type="EMBL" id="VAW30916.1"/>
    </source>
</evidence>
<dbReference type="Pfam" id="PF02518">
    <property type="entry name" value="HATPase_c"/>
    <property type="match status" value="1"/>
</dbReference>
<dbReference type="SMART" id="SM00388">
    <property type="entry name" value="HisKA"/>
    <property type="match status" value="1"/>
</dbReference>
<dbReference type="InterPro" id="IPR003660">
    <property type="entry name" value="HAMP_dom"/>
</dbReference>
<dbReference type="InterPro" id="IPR005467">
    <property type="entry name" value="His_kinase_dom"/>
</dbReference>
<dbReference type="PANTHER" id="PTHR45453:SF1">
    <property type="entry name" value="PHOSPHATE REGULON SENSOR PROTEIN PHOR"/>
    <property type="match status" value="1"/>
</dbReference>
<feature type="transmembrane region" description="Helical" evidence="7">
    <location>
        <begin position="114"/>
        <end position="136"/>
    </location>
</feature>
<reference evidence="10" key="1">
    <citation type="submission" date="2018-06" db="EMBL/GenBank/DDBJ databases">
        <authorList>
            <person name="Zhirakovskaya E."/>
        </authorList>
    </citation>
    <scope>NUCLEOTIDE SEQUENCE</scope>
</reference>
<dbReference type="SMART" id="SM00304">
    <property type="entry name" value="HAMP"/>
    <property type="match status" value="1"/>
</dbReference>
<gene>
    <name evidence="10" type="ORF">MNBD_CHLOROFLEXI01-1745</name>
</gene>
<dbReference type="PROSITE" id="PS50109">
    <property type="entry name" value="HIS_KIN"/>
    <property type="match status" value="1"/>
</dbReference>
<feature type="domain" description="HAMP" evidence="9">
    <location>
        <begin position="137"/>
        <end position="189"/>
    </location>
</feature>
<dbReference type="PROSITE" id="PS50885">
    <property type="entry name" value="HAMP"/>
    <property type="match status" value="1"/>
</dbReference>
<dbReference type="PANTHER" id="PTHR45453">
    <property type="entry name" value="PHOSPHATE REGULON SENSOR PROTEIN PHOR"/>
    <property type="match status" value="1"/>
</dbReference>
<dbReference type="SMART" id="SM00387">
    <property type="entry name" value="HATPase_c"/>
    <property type="match status" value="1"/>
</dbReference>
<dbReference type="GO" id="GO:0005886">
    <property type="term" value="C:plasma membrane"/>
    <property type="evidence" value="ECO:0007669"/>
    <property type="project" value="TreeGrafter"/>
</dbReference>
<dbReference type="CDD" id="cd06225">
    <property type="entry name" value="HAMP"/>
    <property type="match status" value="1"/>
</dbReference>
<dbReference type="GO" id="GO:0000155">
    <property type="term" value="F:phosphorelay sensor kinase activity"/>
    <property type="evidence" value="ECO:0007669"/>
    <property type="project" value="InterPro"/>
</dbReference>
<sequence length="422" mass="46108">MIKSYPQKRTLNHAGRVPWRLFAVGVVAALALVATLMAVLMQAPLKEITTLIYWLSISSLVSLVIGYFLYRRGLAHSPSLGLTLMLTYAWAGLLTLGNVWIMSERMFFSKDHDLILSGILLLFAAVIATTFGIFVATNVTDGLRQLAQSAQQIAEGNLQARVSIRGRDEVAQVGETFNEMALQLQQAAQEREDLEKMRKDLIAWTSHDLRTPLTSIRAMIEALHDDVVDDPVTVKRYYSTIRQDIISLNGIIDDLFELAQLDAGGLHLEMADQALSDLVSDTMESFRALANDQDITLRGEVASDLGLVWMCAPKIGRVIANLVSNALRYTPGGGTVEVTAVRQADGVTVTVQDSGLGFDPADLNRVFEQFYRGEEARSRASGSGAGLGLAIARGIVTMHNGRIWAENSLDGGAIVGFFLPNR</sequence>
<feature type="transmembrane region" description="Helical" evidence="7">
    <location>
        <begin position="51"/>
        <end position="70"/>
    </location>
</feature>
<dbReference type="AlphaFoldDB" id="A0A3B0VFW2"/>
<dbReference type="EC" id="2.7.13.3" evidence="2"/>
<evidence type="ECO:0000256" key="2">
    <source>
        <dbReference type="ARBA" id="ARBA00012438"/>
    </source>
</evidence>
<dbReference type="InterPro" id="IPR003661">
    <property type="entry name" value="HisK_dim/P_dom"/>
</dbReference>
<dbReference type="InterPro" id="IPR003594">
    <property type="entry name" value="HATPase_dom"/>
</dbReference>
<dbReference type="Gene3D" id="3.30.565.10">
    <property type="entry name" value="Histidine kinase-like ATPase, C-terminal domain"/>
    <property type="match status" value="1"/>
</dbReference>
<evidence type="ECO:0000259" key="9">
    <source>
        <dbReference type="PROSITE" id="PS50885"/>
    </source>
</evidence>
<keyword evidence="7" id="KW-0812">Transmembrane</keyword>
<dbReference type="Gene3D" id="1.10.287.130">
    <property type="match status" value="1"/>
</dbReference>
<keyword evidence="4" id="KW-0808">Transferase</keyword>
<keyword evidence="6" id="KW-0902">Two-component regulatory system</keyword>
<organism evidence="10">
    <name type="scientific">hydrothermal vent metagenome</name>
    <dbReference type="NCBI Taxonomy" id="652676"/>
    <lineage>
        <taxon>unclassified sequences</taxon>
        <taxon>metagenomes</taxon>
        <taxon>ecological metagenomes</taxon>
    </lineage>
</organism>
<feature type="transmembrane region" description="Helical" evidence="7">
    <location>
        <begin position="82"/>
        <end position="102"/>
    </location>
</feature>
<dbReference type="InterPro" id="IPR036097">
    <property type="entry name" value="HisK_dim/P_sf"/>
</dbReference>
<evidence type="ECO:0000256" key="7">
    <source>
        <dbReference type="SAM" id="Phobius"/>
    </source>
</evidence>
<keyword evidence="5" id="KW-0418">Kinase</keyword>
<dbReference type="Pfam" id="PF00512">
    <property type="entry name" value="HisKA"/>
    <property type="match status" value="1"/>
</dbReference>
<evidence type="ECO:0000259" key="8">
    <source>
        <dbReference type="PROSITE" id="PS50109"/>
    </source>
</evidence>